<keyword evidence="2" id="KW-1185">Reference proteome</keyword>
<dbReference type="GeneID" id="13013141"/>
<evidence type="ECO:0000313" key="1">
    <source>
        <dbReference type="EMBL" id="AFK51248.1"/>
    </source>
</evidence>
<organism evidence="1 2">
    <name type="scientific">Thermogladius calderae (strain DSM 22663 / VKM B-2946 / 1633)</name>
    <dbReference type="NCBI Taxonomy" id="1184251"/>
    <lineage>
        <taxon>Archaea</taxon>
        <taxon>Thermoproteota</taxon>
        <taxon>Thermoprotei</taxon>
        <taxon>Desulfurococcales</taxon>
        <taxon>Desulfurococcaceae</taxon>
        <taxon>Thermogladius</taxon>
    </lineage>
</organism>
<dbReference type="SUPFAM" id="SSF52980">
    <property type="entry name" value="Restriction endonuclease-like"/>
    <property type="match status" value="1"/>
</dbReference>
<dbReference type="RefSeq" id="WP_014737498.1">
    <property type="nucleotide sequence ID" value="NC_017954.1"/>
</dbReference>
<sequence>MIINPLELLLKYRVLTFEELSRLSGYSREVLERVVRDHGTALRVEGELVRVVNPVDIALRLLQRGMSPTRVSELISWRDFEEFSAEILSKNSYETVTNLLLTSPVRFQIDVLGVDTVSGIALAVDCKHWSRNTRVSLTAAAQRHLERLEKMRRYRSFVVARYPVVKRAVKVAGVILTLVRPLFRVYSGSVVLVSISEFNSFLRDLRVVMDELGVKPLKLY</sequence>
<dbReference type="InParanoid" id="I3TER0"/>
<accession>I3TER0</accession>
<gene>
    <name evidence="1" type="ordered locus">TCELL_0824</name>
</gene>
<dbReference type="STRING" id="1184251.TCELL_0824"/>
<dbReference type="Proteomes" id="UP000005270">
    <property type="component" value="Chromosome"/>
</dbReference>
<dbReference type="AlphaFoldDB" id="I3TER0"/>
<dbReference type="OrthoDB" id="31536at2157"/>
<name>I3TER0_THEC1</name>
<reference evidence="1 2" key="1">
    <citation type="journal article" date="2012" name="J. Bacteriol.">
        <title>Complete genome sequence of the hyperthermophilic cellulolytic Crenarchaeon 'Thermogladius cellulolyticus' 1633.</title>
        <authorList>
            <person name="Mardanov A.V."/>
            <person name="Kochetkova T.V."/>
            <person name="Beletsky A.V."/>
            <person name="Bonch-Osmolovskaya E.A."/>
            <person name="Ravin N.V."/>
            <person name="Skryabin K.G."/>
        </authorList>
    </citation>
    <scope>NUCLEOTIDE SEQUENCE [LARGE SCALE GENOMIC DNA]</scope>
    <source>
        <strain evidence="2">DSM 22663 / VKM B-2946 / 1633</strain>
    </source>
</reference>
<proteinExistence type="predicted"/>
<dbReference type="eggNOG" id="arCOG03727">
    <property type="taxonomic scope" value="Archaea"/>
</dbReference>
<evidence type="ECO:0000313" key="2">
    <source>
        <dbReference type="Proteomes" id="UP000005270"/>
    </source>
</evidence>
<dbReference type="HOGENOM" id="CLU_107015_0_0_2"/>
<evidence type="ECO:0008006" key="3">
    <source>
        <dbReference type="Google" id="ProtNLM"/>
    </source>
</evidence>
<dbReference type="InterPro" id="IPR011335">
    <property type="entry name" value="Restrct_endonuc-II-like"/>
</dbReference>
<dbReference type="EMBL" id="CP003531">
    <property type="protein sequence ID" value="AFK51248.1"/>
    <property type="molecule type" value="Genomic_DNA"/>
</dbReference>
<protein>
    <recommendedName>
        <fullName evidence="3">Restriction endonuclease type IV Mrr domain-containing protein</fullName>
    </recommendedName>
</protein>
<dbReference type="KEGG" id="thg:TCELL_0824"/>